<evidence type="ECO:0000256" key="1">
    <source>
        <dbReference type="ARBA" id="ARBA00004651"/>
    </source>
</evidence>
<dbReference type="HOGENOM" id="CLU_001265_46_6_11"/>
<feature type="domain" description="Major facilitator superfamily (MFS) profile" evidence="7">
    <location>
        <begin position="11"/>
        <end position="389"/>
    </location>
</feature>
<keyword evidence="2" id="KW-0813">Transport</keyword>
<evidence type="ECO:0000259" key="7">
    <source>
        <dbReference type="PROSITE" id="PS50850"/>
    </source>
</evidence>
<keyword evidence="9" id="KW-1185">Reference proteome</keyword>
<evidence type="ECO:0000256" key="4">
    <source>
        <dbReference type="ARBA" id="ARBA00022989"/>
    </source>
</evidence>
<dbReference type="AlphaFoldDB" id="C7M371"/>
<keyword evidence="4 6" id="KW-1133">Transmembrane helix</keyword>
<feature type="transmembrane region" description="Helical" evidence="6">
    <location>
        <begin position="367"/>
        <end position="385"/>
    </location>
</feature>
<dbReference type="STRING" id="525909.Afer_0498"/>
<dbReference type="PROSITE" id="PS50850">
    <property type="entry name" value="MFS"/>
    <property type="match status" value="1"/>
</dbReference>
<dbReference type="GO" id="GO:0022857">
    <property type="term" value="F:transmembrane transporter activity"/>
    <property type="evidence" value="ECO:0007669"/>
    <property type="project" value="InterPro"/>
</dbReference>
<dbReference type="SUPFAM" id="SSF103473">
    <property type="entry name" value="MFS general substrate transporter"/>
    <property type="match status" value="1"/>
</dbReference>
<dbReference type="PANTHER" id="PTHR23511:SF34">
    <property type="entry name" value="SYNAPTIC VESICLE GLYCOPROTEIN 2"/>
    <property type="match status" value="1"/>
</dbReference>
<evidence type="ECO:0000256" key="2">
    <source>
        <dbReference type="ARBA" id="ARBA00022448"/>
    </source>
</evidence>
<dbReference type="Pfam" id="PF07690">
    <property type="entry name" value="MFS_1"/>
    <property type="match status" value="1"/>
</dbReference>
<dbReference type="Proteomes" id="UP000000771">
    <property type="component" value="Chromosome"/>
</dbReference>
<feature type="transmembrane region" description="Helical" evidence="6">
    <location>
        <begin position="162"/>
        <end position="181"/>
    </location>
</feature>
<dbReference type="EMBL" id="CP001631">
    <property type="protein sequence ID" value="ACU53465.1"/>
    <property type="molecule type" value="Genomic_DNA"/>
</dbReference>
<feature type="transmembrane region" description="Helical" evidence="6">
    <location>
        <begin position="76"/>
        <end position="96"/>
    </location>
</feature>
<dbReference type="GO" id="GO:0005886">
    <property type="term" value="C:plasma membrane"/>
    <property type="evidence" value="ECO:0007669"/>
    <property type="project" value="UniProtKB-SubCell"/>
</dbReference>
<keyword evidence="5 6" id="KW-0472">Membrane</keyword>
<evidence type="ECO:0000313" key="8">
    <source>
        <dbReference type="EMBL" id="ACU53465.1"/>
    </source>
</evidence>
<sequence length="389" mass="39307">MRFSLQSTRSLAALAGASILVGAYDQAAIGVALGPLRRSWHLSSSEVALIASASAAGMVVGGLVAGFLADRCGRRRLLVVDVALLALASLAAAFAPGAGVLLAARFVGGVAVGASYTIVFVYQRELTSAAMSTRWMATTLWAANWGMLLAYGVGAVAGGTTLGARIVLGVGALGALPLVAARRRLPETRTTDGHLSLRASLAALRSVRELEAAGAWFLYQISDQGINVLLPIVVASLGVVSLRSADATALVVKAVTIPASLTTIWLVGWLGRRRLQLAGFLGRALALGLVAVAFALGAPLVVTVILLAVGLAAGSMGPDKTTVMGACLEDEPMALATRQGVAQTAGRLGGIVGPAAFVLLTSVGGPAPGIALFALSALAGWAITLPMTA</sequence>
<feature type="transmembrane region" description="Helical" evidence="6">
    <location>
        <begin position="102"/>
        <end position="123"/>
    </location>
</feature>
<dbReference type="KEGG" id="afo:Afer_0498"/>
<feature type="transmembrane region" description="Helical" evidence="6">
    <location>
        <begin position="135"/>
        <end position="156"/>
    </location>
</feature>
<evidence type="ECO:0000313" key="9">
    <source>
        <dbReference type="Proteomes" id="UP000000771"/>
    </source>
</evidence>
<accession>C7M371</accession>
<dbReference type="PANTHER" id="PTHR23511">
    <property type="entry name" value="SYNAPTIC VESICLE GLYCOPROTEIN 2"/>
    <property type="match status" value="1"/>
</dbReference>
<dbReference type="eggNOG" id="COG2814">
    <property type="taxonomic scope" value="Bacteria"/>
</dbReference>
<dbReference type="RefSeq" id="WP_015797964.1">
    <property type="nucleotide sequence ID" value="NC_013124.1"/>
</dbReference>
<feature type="transmembrane region" description="Helical" evidence="6">
    <location>
        <begin position="250"/>
        <end position="272"/>
    </location>
</feature>
<keyword evidence="3 6" id="KW-0812">Transmembrane</keyword>
<feature type="transmembrane region" description="Helical" evidence="6">
    <location>
        <begin position="284"/>
        <end position="313"/>
    </location>
</feature>
<evidence type="ECO:0000256" key="6">
    <source>
        <dbReference type="SAM" id="Phobius"/>
    </source>
</evidence>
<gene>
    <name evidence="8" type="ordered locus">Afer_0498</name>
</gene>
<comment type="subcellular location">
    <subcellularLocation>
        <location evidence="1">Cell membrane</location>
        <topology evidence="1">Multi-pass membrane protein</topology>
    </subcellularLocation>
</comment>
<reference evidence="8 9" key="1">
    <citation type="journal article" date="2009" name="Stand. Genomic Sci.">
        <title>Complete genome sequence of Acidimicrobium ferrooxidans type strain (ICP).</title>
        <authorList>
            <person name="Clum A."/>
            <person name="Nolan M."/>
            <person name="Lang E."/>
            <person name="Glavina Del Rio T."/>
            <person name="Tice H."/>
            <person name="Copeland A."/>
            <person name="Cheng J.F."/>
            <person name="Lucas S."/>
            <person name="Chen F."/>
            <person name="Bruce D."/>
            <person name="Goodwin L."/>
            <person name="Pitluck S."/>
            <person name="Ivanova N."/>
            <person name="Mavrommatis K."/>
            <person name="Mikhailova N."/>
            <person name="Pati A."/>
            <person name="Chen A."/>
            <person name="Palaniappan K."/>
            <person name="Goker M."/>
            <person name="Spring S."/>
            <person name="Land M."/>
            <person name="Hauser L."/>
            <person name="Chang Y.J."/>
            <person name="Jeffries C.C."/>
            <person name="Chain P."/>
            <person name="Bristow J."/>
            <person name="Eisen J.A."/>
            <person name="Markowitz V."/>
            <person name="Hugenholtz P."/>
            <person name="Kyrpides N.C."/>
            <person name="Klenk H.P."/>
            <person name="Lapidus A."/>
        </authorList>
    </citation>
    <scope>NUCLEOTIDE SEQUENCE [LARGE SCALE GENOMIC DNA]</scope>
    <source>
        <strain evidence="9">DSM 10331 / JCM 15462 / NBRC 103882 / ICP</strain>
    </source>
</reference>
<dbReference type="InterPro" id="IPR020846">
    <property type="entry name" value="MFS_dom"/>
</dbReference>
<evidence type="ECO:0000256" key="5">
    <source>
        <dbReference type="ARBA" id="ARBA00023136"/>
    </source>
</evidence>
<dbReference type="Gene3D" id="1.20.1250.20">
    <property type="entry name" value="MFS general substrate transporter like domains"/>
    <property type="match status" value="1"/>
</dbReference>
<dbReference type="OrthoDB" id="9787026at2"/>
<proteinExistence type="predicted"/>
<feature type="transmembrane region" description="Helical" evidence="6">
    <location>
        <begin position="47"/>
        <end position="69"/>
    </location>
</feature>
<dbReference type="InterPro" id="IPR011701">
    <property type="entry name" value="MFS"/>
</dbReference>
<feature type="transmembrane region" description="Helical" evidence="6">
    <location>
        <begin position="226"/>
        <end position="244"/>
    </location>
</feature>
<organism evidence="8 9">
    <name type="scientific">Acidimicrobium ferrooxidans (strain DSM 10331 / JCM 15462 / NBRC 103882 / ICP)</name>
    <dbReference type="NCBI Taxonomy" id="525909"/>
    <lineage>
        <taxon>Bacteria</taxon>
        <taxon>Bacillati</taxon>
        <taxon>Actinomycetota</taxon>
        <taxon>Acidimicrobiia</taxon>
        <taxon>Acidimicrobiales</taxon>
        <taxon>Acidimicrobiaceae</taxon>
        <taxon>Acidimicrobium</taxon>
    </lineage>
</organism>
<evidence type="ECO:0000256" key="3">
    <source>
        <dbReference type="ARBA" id="ARBA00022692"/>
    </source>
</evidence>
<name>C7M371_ACIFD</name>
<dbReference type="InterPro" id="IPR036259">
    <property type="entry name" value="MFS_trans_sf"/>
</dbReference>
<protein>
    <submittedName>
        <fullName evidence="8">Major facilitator superfamily MFS_1</fullName>
    </submittedName>
</protein>